<comment type="caution">
    <text evidence="1">The sequence shown here is derived from an EMBL/GenBank/DDBJ whole genome shotgun (WGS) entry which is preliminary data.</text>
</comment>
<gene>
    <name evidence="1" type="ORF">MLD38_000144</name>
</gene>
<name>A0ACB9S8H3_9MYRT</name>
<evidence type="ECO:0000313" key="2">
    <source>
        <dbReference type="Proteomes" id="UP001057402"/>
    </source>
</evidence>
<keyword evidence="2" id="KW-1185">Reference proteome</keyword>
<evidence type="ECO:0000313" key="1">
    <source>
        <dbReference type="EMBL" id="KAI4387736.1"/>
    </source>
</evidence>
<reference evidence="2" key="1">
    <citation type="journal article" date="2023" name="Front. Plant Sci.">
        <title>Chromosomal-level genome assembly of Melastoma candidum provides insights into trichome evolution.</title>
        <authorList>
            <person name="Zhong Y."/>
            <person name="Wu W."/>
            <person name="Sun C."/>
            <person name="Zou P."/>
            <person name="Liu Y."/>
            <person name="Dai S."/>
            <person name="Zhou R."/>
        </authorList>
    </citation>
    <scope>NUCLEOTIDE SEQUENCE [LARGE SCALE GENOMIC DNA]</scope>
</reference>
<accession>A0ACB9S8H3</accession>
<protein>
    <submittedName>
        <fullName evidence="1">Uncharacterized protein</fullName>
    </submittedName>
</protein>
<proteinExistence type="predicted"/>
<dbReference type="Proteomes" id="UP001057402">
    <property type="component" value="Chromosome 1"/>
</dbReference>
<sequence>MVEEEDLVAEALVNVNNRDAQITAAARLCDMTGRQRHKLAEMGVIPPLISLLHSRDHAAVEAALFALLALAFGSERNKIWIAKFGAVPAILNLLQGRGRARGRGRSCRVFESALAALLVLSSCSENKLLIASSGCLGLLISFLEEDESFFHMGERVIIDTVSTIQNLSISPPVVPMIVAFGGVSCLLGVIVRLGTLHELTEKSTAVLEILLSSSPAAVTEVASAGWGIRAMVMIVEEGSPQSKEHAVAVLLLVCRSCPEKYREVILREGVMPGLLQLTIDGSQRAKELAQHLLMLLRDSPGTRPGNKHSGHKYMERIMEEINANEGANDIEVGTALRMVEEMIARLKHE</sequence>
<organism evidence="1 2">
    <name type="scientific">Melastoma candidum</name>
    <dbReference type="NCBI Taxonomy" id="119954"/>
    <lineage>
        <taxon>Eukaryota</taxon>
        <taxon>Viridiplantae</taxon>
        <taxon>Streptophyta</taxon>
        <taxon>Embryophyta</taxon>
        <taxon>Tracheophyta</taxon>
        <taxon>Spermatophyta</taxon>
        <taxon>Magnoliopsida</taxon>
        <taxon>eudicotyledons</taxon>
        <taxon>Gunneridae</taxon>
        <taxon>Pentapetalae</taxon>
        <taxon>rosids</taxon>
        <taxon>malvids</taxon>
        <taxon>Myrtales</taxon>
        <taxon>Melastomataceae</taxon>
        <taxon>Melastomatoideae</taxon>
        <taxon>Melastomateae</taxon>
        <taxon>Melastoma</taxon>
    </lineage>
</organism>
<dbReference type="EMBL" id="CM042880">
    <property type="protein sequence ID" value="KAI4387736.1"/>
    <property type="molecule type" value="Genomic_DNA"/>
</dbReference>